<keyword evidence="1" id="KW-0812">Transmembrane</keyword>
<dbReference type="Pfam" id="PF00501">
    <property type="entry name" value="AMP-binding"/>
    <property type="match status" value="1"/>
</dbReference>
<dbReference type="EMBL" id="FWFZ01000014">
    <property type="protein sequence ID" value="SLN60286.1"/>
    <property type="molecule type" value="Genomic_DNA"/>
</dbReference>
<name>A0A1Y5TBL9_9RHOB</name>
<evidence type="ECO:0000256" key="1">
    <source>
        <dbReference type="SAM" id="Phobius"/>
    </source>
</evidence>
<dbReference type="InterPro" id="IPR042099">
    <property type="entry name" value="ANL_N_sf"/>
</dbReference>
<feature type="transmembrane region" description="Helical" evidence="1">
    <location>
        <begin position="20"/>
        <end position="42"/>
    </location>
</feature>
<dbReference type="SUPFAM" id="SSF56801">
    <property type="entry name" value="Acetyl-CoA synthetase-like"/>
    <property type="match status" value="1"/>
</dbReference>
<dbReference type="Gene3D" id="3.40.50.12780">
    <property type="entry name" value="N-terminal domain of ligase-like"/>
    <property type="match status" value="1"/>
</dbReference>
<dbReference type="InterPro" id="IPR045851">
    <property type="entry name" value="AMP-bd_C_sf"/>
</dbReference>
<dbReference type="EC" id="6.2.1.25" evidence="4"/>
<protein>
    <submittedName>
        <fullName evidence="4">Benzoate--CoA ligase</fullName>
        <ecNumber evidence="4">6.2.1.25</ecNumber>
    </submittedName>
</protein>
<feature type="domain" description="AMP-dependent synthetase/ligase" evidence="2">
    <location>
        <begin position="6"/>
        <end position="164"/>
    </location>
</feature>
<keyword evidence="5" id="KW-1185">Reference proteome</keyword>
<dbReference type="InterPro" id="IPR050237">
    <property type="entry name" value="ATP-dep_AMP-bd_enzyme"/>
</dbReference>
<dbReference type="Gene3D" id="3.30.300.30">
    <property type="match status" value="1"/>
</dbReference>
<dbReference type="GO" id="GO:0018858">
    <property type="term" value="F:benzoate-CoA ligase activity"/>
    <property type="evidence" value="ECO:0007669"/>
    <property type="project" value="UniProtKB-EC"/>
</dbReference>
<dbReference type="Proteomes" id="UP000193900">
    <property type="component" value="Unassembled WGS sequence"/>
</dbReference>
<dbReference type="PANTHER" id="PTHR43767">
    <property type="entry name" value="LONG-CHAIN-FATTY-ACID--COA LIGASE"/>
    <property type="match status" value="1"/>
</dbReference>
<gene>
    <name evidence="4" type="primary">bclA</name>
    <name evidence="4" type="ORF">ROA7023_02794</name>
</gene>
<keyword evidence="1" id="KW-0472">Membrane</keyword>
<organism evidence="4 5">
    <name type="scientific">Roseisalinus antarcticus</name>
    <dbReference type="NCBI Taxonomy" id="254357"/>
    <lineage>
        <taxon>Bacteria</taxon>
        <taxon>Pseudomonadati</taxon>
        <taxon>Pseudomonadota</taxon>
        <taxon>Alphaproteobacteria</taxon>
        <taxon>Rhodobacterales</taxon>
        <taxon>Roseobacteraceae</taxon>
        <taxon>Roseisalinus</taxon>
    </lineage>
</organism>
<evidence type="ECO:0000313" key="4">
    <source>
        <dbReference type="EMBL" id="SLN60286.1"/>
    </source>
</evidence>
<sequence>MMHAGAFNWTFTLGTGLLDPWTIGATALIPAPGTGVAALPLLMKRHDASIFAAAPGIYRQLLKSPLPALPKLRHGLAAGEKMPETLRQSWREATGTEVHEAFGMSECSTFISGSPAHPAPPHAIGYPQEGRRVSLRLDGPVCPAEAPGVIAVHRDDPGLMLGYLDAPEETAARFDGDWFLTGDMGRLAPDGAILYDGRNDDMMNAGGFRVSPLEVEAAMQTHPAIAEAAACELRVKADASVIALFYTGMPAADAALADHAAAHLARYKAPRLFVHVGALPRGANNKLLRRKLRTEWEADHGQT</sequence>
<accession>A0A1Y5TBL9</accession>
<dbReference type="InterPro" id="IPR025110">
    <property type="entry name" value="AMP-bd_C"/>
</dbReference>
<dbReference type="InterPro" id="IPR000873">
    <property type="entry name" value="AMP-dep_synth/lig_dom"/>
</dbReference>
<feature type="domain" description="AMP-binding enzyme C-terminal" evidence="3">
    <location>
        <begin position="214"/>
        <end position="286"/>
    </location>
</feature>
<evidence type="ECO:0000259" key="2">
    <source>
        <dbReference type="Pfam" id="PF00501"/>
    </source>
</evidence>
<evidence type="ECO:0000313" key="5">
    <source>
        <dbReference type="Proteomes" id="UP000193900"/>
    </source>
</evidence>
<evidence type="ECO:0000259" key="3">
    <source>
        <dbReference type="Pfam" id="PF13193"/>
    </source>
</evidence>
<keyword evidence="1" id="KW-1133">Transmembrane helix</keyword>
<dbReference type="Pfam" id="PF13193">
    <property type="entry name" value="AMP-binding_C"/>
    <property type="match status" value="1"/>
</dbReference>
<reference evidence="4 5" key="1">
    <citation type="submission" date="2017-03" db="EMBL/GenBank/DDBJ databases">
        <authorList>
            <person name="Afonso C.L."/>
            <person name="Miller P.J."/>
            <person name="Scott M.A."/>
            <person name="Spackman E."/>
            <person name="Goraichik I."/>
            <person name="Dimitrov K.M."/>
            <person name="Suarez D.L."/>
            <person name="Swayne D.E."/>
        </authorList>
    </citation>
    <scope>NUCLEOTIDE SEQUENCE [LARGE SCALE GENOMIC DNA]</scope>
    <source>
        <strain evidence="4 5">CECT 7023</strain>
    </source>
</reference>
<dbReference type="PANTHER" id="PTHR43767:SF10">
    <property type="entry name" value="SURFACTIN SYNTHASE SUBUNIT 1"/>
    <property type="match status" value="1"/>
</dbReference>
<dbReference type="AlphaFoldDB" id="A0A1Y5TBL9"/>
<proteinExistence type="predicted"/>
<keyword evidence="4" id="KW-0436">Ligase</keyword>